<dbReference type="GO" id="GO:0019700">
    <property type="term" value="P:organic phosphonate catabolic process"/>
    <property type="evidence" value="ECO:0007669"/>
    <property type="project" value="InterPro"/>
</dbReference>
<accession>A0A916V0E6</accession>
<organism evidence="2 3">
    <name type="scientific">Undibacterium terreum</name>
    <dbReference type="NCBI Taxonomy" id="1224302"/>
    <lineage>
        <taxon>Bacteria</taxon>
        <taxon>Pseudomonadati</taxon>
        <taxon>Pseudomonadota</taxon>
        <taxon>Betaproteobacteria</taxon>
        <taxon>Burkholderiales</taxon>
        <taxon>Oxalobacteraceae</taxon>
        <taxon>Undibacterium</taxon>
    </lineage>
</organism>
<dbReference type="AlphaFoldDB" id="A0A916V0E6"/>
<proteinExistence type="predicted"/>
<dbReference type="PANTHER" id="PTHR43135">
    <property type="entry name" value="ALPHA-D-RIBOSE 1-METHYLPHOSPHONATE 5-TRIPHOSPHATE DIPHOSPHATASE"/>
    <property type="match status" value="1"/>
</dbReference>
<dbReference type="NCBIfam" id="NF011990">
    <property type="entry name" value="PRK15446.2-6"/>
    <property type="match status" value="1"/>
</dbReference>
<keyword evidence="3" id="KW-1185">Reference proteome</keyword>
<dbReference type="NCBIfam" id="TIGR02318">
    <property type="entry name" value="phosphono_phnM"/>
    <property type="match status" value="1"/>
</dbReference>
<dbReference type="Gene3D" id="2.30.40.10">
    <property type="entry name" value="Urease, subunit C, domain 1"/>
    <property type="match status" value="2"/>
</dbReference>
<dbReference type="Pfam" id="PF07969">
    <property type="entry name" value="Amidohydro_3"/>
    <property type="match status" value="1"/>
</dbReference>
<dbReference type="Proteomes" id="UP000637423">
    <property type="component" value="Unassembled WGS sequence"/>
</dbReference>
<dbReference type="NCBIfam" id="NF011981">
    <property type="entry name" value="PRK15446.1-2"/>
    <property type="match status" value="1"/>
</dbReference>
<comment type="caution">
    <text evidence="2">The sequence shown here is derived from an EMBL/GenBank/DDBJ whole genome shotgun (WGS) entry which is preliminary data.</text>
</comment>
<sequence>MIKTIRNARIVTADSEFTGSVEIDGDQFGEVAHGNSGLFGLAGEDWRGDYLLPGMVELHTDNLEKHLMPRPKVSWPMLPAIVAHDAQIAASGITTVLDAISVGDLDSDSLRTQTLVSCIDGLKQAGAAGILRADHFLHLRLELAEQNLLSWFEPYVHDDSLKLVSLMDHTPGQRQWTDLSHYRVFVTGKRGWSEEKVDGMLEGLLQRQQIYAAANRREVIDLCNRRNHPIPLATHDDTTLDHVREGVEDGVSISEFPTTLLAAKAAREHHLGIIMGAPNMVRGGSHSGNVSAAELARAGLLDVLSSDYVPASLLHAAFLLLNEGYDLPRAVATVTRNPAQMVGLTDRGEIAQGLRADYLRVRVVQDIPVVMGVWKAGRQIA</sequence>
<dbReference type="InterPro" id="IPR011059">
    <property type="entry name" value="Metal-dep_hydrolase_composite"/>
</dbReference>
<dbReference type="RefSeq" id="WP_188568612.1">
    <property type="nucleotide sequence ID" value="NZ_BMED01000006.1"/>
</dbReference>
<protein>
    <submittedName>
        <fullName evidence="2">Phosphonate metabolism protein PhnM</fullName>
    </submittedName>
</protein>
<dbReference type="SUPFAM" id="SSF51556">
    <property type="entry name" value="Metallo-dependent hydrolases"/>
    <property type="match status" value="1"/>
</dbReference>
<dbReference type="NCBIfam" id="NF011984">
    <property type="entry name" value="PRK15446.1-5"/>
    <property type="match status" value="1"/>
</dbReference>
<dbReference type="EMBL" id="BMED01000006">
    <property type="protein sequence ID" value="GGC94478.1"/>
    <property type="molecule type" value="Genomic_DNA"/>
</dbReference>
<dbReference type="InterPro" id="IPR013108">
    <property type="entry name" value="Amidohydro_3"/>
</dbReference>
<dbReference type="CDD" id="cd01306">
    <property type="entry name" value="PhnM"/>
    <property type="match status" value="1"/>
</dbReference>
<dbReference type="GO" id="GO:0016810">
    <property type="term" value="F:hydrolase activity, acting on carbon-nitrogen (but not peptide) bonds"/>
    <property type="evidence" value="ECO:0007669"/>
    <property type="project" value="InterPro"/>
</dbReference>
<dbReference type="InterPro" id="IPR032466">
    <property type="entry name" value="Metal_Hydrolase"/>
</dbReference>
<gene>
    <name evidence="2" type="primary">phnM</name>
    <name evidence="2" type="ORF">GCM10011396_47270</name>
</gene>
<evidence type="ECO:0000313" key="2">
    <source>
        <dbReference type="EMBL" id="GGC94478.1"/>
    </source>
</evidence>
<dbReference type="InterPro" id="IPR051781">
    <property type="entry name" value="Metallo-dep_Hydrolase"/>
</dbReference>
<evidence type="ECO:0000259" key="1">
    <source>
        <dbReference type="Pfam" id="PF07969"/>
    </source>
</evidence>
<dbReference type="InterPro" id="IPR012696">
    <property type="entry name" value="PhnM"/>
</dbReference>
<reference evidence="2" key="2">
    <citation type="submission" date="2020-09" db="EMBL/GenBank/DDBJ databases">
        <authorList>
            <person name="Sun Q."/>
            <person name="Zhou Y."/>
        </authorList>
    </citation>
    <scope>NUCLEOTIDE SEQUENCE</scope>
    <source>
        <strain evidence="2">CGMCC 1.10998</strain>
    </source>
</reference>
<dbReference type="PANTHER" id="PTHR43135:SF3">
    <property type="entry name" value="ALPHA-D-RIBOSE 1-METHYLPHOSPHONATE 5-TRIPHOSPHATE DIPHOSPHATASE"/>
    <property type="match status" value="1"/>
</dbReference>
<feature type="domain" description="Amidohydrolase 3" evidence="1">
    <location>
        <begin position="206"/>
        <end position="359"/>
    </location>
</feature>
<name>A0A916V0E6_9BURK</name>
<dbReference type="Gene3D" id="3.20.20.140">
    <property type="entry name" value="Metal-dependent hydrolases"/>
    <property type="match status" value="2"/>
</dbReference>
<dbReference type="PIRSF" id="PIRSF038971">
    <property type="entry name" value="PhnM"/>
    <property type="match status" value="1"/>
</dbReference>
<dbReference type="SUPFAM" id="SSF51338">
    <property type="entry name" value="Composite domain of metallo-dependent hydrolases"/>
    <property type="match status" value="1"/>
</dbReference>
<evidence type="ECO:0000313" key="3">
    <source>
        <dbReference type="Proteomes" id="UP000637423"/>
    </source>
</evidence>
<reference evidence="2" key="1">
    <citation type="journal article" date="2014" name="Int. J. Syst. Evol. Microbiol.">
        <title>Complete genome sequence of Corynebacterium casei LMG S-19264T (=DSM 44701T), isolated from a smear-ripened cheese.</title>
        <authorList>
            <consortium name="US DOE Joint Genome Institute (JGI-PGF)"/>
            <person name="Walter F."/>
            <person name="Albersmeier A."/>
            <person name="Kalinowski J."/>
            <person name="Ruckert C."/>
        </authorList>
    </citation>
    <scope>NUCLEOTIDE SEQUENCE</scope>
    <source>
        <strain evidence="2">CGMCC 1.10998</strain>
    </source>
</reference>